<dbReference type="AlphaFoldDB" id="A0A1S2LWE8"/>
<dbReference type="InterPro" id="IPR003593">
    <property type="entry name" value="AAA+_ATPase"/>
</dbReference>
<evidence type="ECO:0000313" key="3">
    <source>
        <dbReference type="Proteomes" id="UP000180057"/>
    </source>
</evidence>
<dbReference type="InterPro" id="IPR038729">
    <property type="entry name" value="Rad50/SbcC_AAA"/>
</dbReference>
<dbReference type="GO" id="GO:0016887">
    <property type="term" value="F:ATP hydrolysis activity"/>
    <property type="evidence" value="ECO:0007669"/>
    <property type="project" value="InterPro"/>
</dbReference>
<name>A0A1S2LWE8_9BACI</name>
<dbReference type="EMBL" id="MLQS01000035">
    <property type="protein sequence ID" value="OIJ16500.1"/>
    <property type="molecule type" value="Genomic_DNA"/>
</dbReference>
<protein>
    <recommendedName>
        <fullName evidence="1">AAA+ ATPase domain-containing protein</fullName>
    </recommendedName>
</protein>
<dbReference type="SUPFAM" id="SSF52540">
    <property type="entry name" value="P-loop containing nucleoside triphosphate hydrolases"/>
    <property type="match status" value="1"/>
</dbReference>
<dbReference type="PANTHER" id="PTHR43581:SF4">
    <property type="entry name" value="ATP_GTP PHOSPHATASE"/>
    <property type="match status" value="1"/>
</dbReference>
<comment type="caution">
    <text evidence="2">The sequence shown here is derived from an EMBL/GenBank/DDBJ whole genome shotgun (WGS) entry which is preliminary data.</text>
</comment>
<keyword evidence="3" id="KW-1185">Reference proteome</keyword>
<evidence type="ECO:0000313" key="2">
    <source>
        <dbReference type="EMBL" id="OIJ16500.1"/>
    </source>
</evidence>
<accession>A0A1S2LWE8</accession>
<dbReference type="Pfam" id="PF13476">
    <property type="entry name" value="AAA_23"/>
    <property type="match status" value="1"/>
</dbReference>
<dbReference type="InterPro" id="IPR027417">
    <property type="entry name" value="P-loop_NTPase"/>
</dbReference>
<gene>
    <name evidence="2" type="ORF">BKP45_21065</name>
</gene>
<feature type="domain" description="AAA+ ATPase" evidence="1">
    <location>
        <begin position="43"/>
        <end position="285"/>
    </location>
</feature>
<proteinExistence type="predicted"/>
<organism evidence="2 3">
    <name type="scientific">Anaerobacillus alkalidiazotrophicus</name>
    <dbReference type="NCBI Taxonomy" id="472963"/>
    <lineage>
        <taxon>Bacteria</taxon>
        <taxon>Bacillati</taxon>
        <taxon>Bacillota</taxon>
        <taxon>Bacilli</taxon>
        <taxon>Bacillales</taxon>
        <taxon>Bacillaceae</taxon>
        <taxon>Anaerobacillus</taxon>
    </lineage>
</organism>
<dbReference type="STRING" id="472963.BKP45_21065"/>
<dbReference type="GO" id="GO:0006302">
    <property type="term" value="P:double-strand break repair"/>
    <property type="evidence" value="ECO:0007669"/>
    <property type="project" value="InterPro"/>
</dbReference>
<sequence length="483" mass="54924">MSVRTASIGDHWRKTYKRKYQIKVSEMEYVNLRGLGNGKVEFHGGITAICGVNGAGKTTLLNALAELIGTKDTLSTNNSTLKIGDATLFGKLNVTQGKDEQIEKSLKYEEGQSIGAEDIDYEKVWLDLSAKGPLMVSQFSKMTNLKELLDSVEPIIFNDNEIAELSYIVGKQYESCYIYELELDDEEVPYFFVKTGGLEYGTELMGLGELSILYIIWNMKRISEKSIMIIDEPETYLSYQSQVSILDIMARYSSEKSIWMIMSTHSFGMLRKIPSQHIKLLTRVGRDVRLTTHSNEFIYLNALGMPKQKSGVILVEDRVAREFARLWIGRFAPHIIQEYLIKDIGSVSEIESALKFPLLDGWINIIGLFDGDQRNRLTEKDKEAFNWPCSFLPSTEPPEKVLKEAARINIEELAGKLQKDIDELFIILSKLEGKDHHDWILDLHKELGISLDSLISALLDTYLIEHEDEAKQAFEELLAIIQE</sequence>
<evidence type="ECO:0000259" key="1">
    <source>
        <dbReference type="SMART" id="SM00382"/>
    </source>
</evidence>
<dbReference type="SMART" id="SM00382">
    <property type="entry name" value="AAA"/>
    <property type="match status" value="1"/>
</dbReference>
<dbReference type="InterPro" id="IPR051396">
    <property type="entry name" value="Bact_Antivir_Def_Nuclease"/>
</dbReference>
<dbReference type="OrthoDB" id="3322489at2"/>
<dbReference type="PANTHER" id="PTHR43581">
    <property type="entry name" value="ATP/GTP PHOSPHATASE"/>
    <property type="match status" value="1"/>
</dbReference>
<reference evidence="2 3" key="1">
    <citation type="submission" date="2016-10" db="EMBL/GenBank/DDBJ databases">
        <title>Draft genome sequences of four alkaliphilic bacteria belonging to the Anaerobacillus genus.</title>
        <authorList>
            <person name="Bassil N.M."/>
            <person name="Lloyd J.R."/>
        </authorList>
    </citation>
    <scope>NUCLEOTIDE SEQUENCE [LARGE SCALE GENOMIC DNA]</scope>
    <source>
        <strain evidence="2 3">DSM 22531</strain>
    </source>
</reference>
<dbReference type="Gene3D" id="3.40.50.300">
    <property type="entry name" value="P-loop containing nucleotide triphosphate hydrolases"/>
    <property type="match status" value="1"/>
</dbReference>
<dbReference type="Proteomes" id="UP000180057">
    <property type="component" value="Unassembled WGS sequence"/>
</dbReference>
<dbReference type="RefSeq" id="WP_071391120.1">
    <property type="nucleotide sequence ID" value="NZ_MLQS01000035.1"/>
</dbReference>